<evidence type="ECO:0000256" key="1">
    <source>
        <dbReference type="ARBA" id="ARBA00000830"/>
    </source>
</evidence>
<dbReference type="OrthoDB" id="9792518at2"/>
<accession>A0A1X7C146</accession>
<dbReference type="NCBIfam" id="TIGR01509">
    <property type="entry name" value="HAD-SF-IA-v3"/>
    <property type="match status" value="1"/>
</dbReference>
<dbReference type="InterPro" id="IPR036412">
    <property type="entry name" value="HAD-like_sf"/>
</dbReference>
<name>A0A1X7C146_9BACT</name>
<proteinExistence type="inferred from homology"/>
<dbReference type="EC" id="3.1.3.18" evidence="4"/>
<gene>
    <name evidence="5" type="ORF">SAMN06295933_0111</name>
</gene>
<dbReference type="Gene3D" id="1.10.150.240">
    <property type="entry name" value="Putative phosphatase, domain 2"/>
    <property type="match status" value="1"/>
</dbReference>
<dbReference type="NCBIfam" id="TIGR01549">
    <property type="entry name" value="HAD-SF-IA-v1"/>
    <property type="match status" value="1"/>
</dbReference>
<comment type="pathway">
    <text evidence="2">Organic acid metabolism; glycolate biosynthesis; glycolate from 2-phosphoglycolate: step 1/1.</text>
</comment>
<evidence type="ECO:0000256" key="4">
    <source>
        <dbReference type="ARBA" id="ARBA00013078"/>
    </source>
</evidence>
<dbReference type="RefSeq" id="WP_085096789.1">
    <property type="nucleotide sequence ID" value="NZ_FWZU01000001.1"/>
</dbReference>
<protein>
    <recommendedName>
        <fullName evidence="4">phosphoglycolate phosphatase</fullName>
        <ecNumber evidence="4">3.1.3.18</ecNumber>
    </recommendedName>
</protein>
<dbReference type="SFLD" id="SFLDS00003">
    <property type="entry name" value="Haloacid_Dehalogenase"/>
    <property type="match status" value="1"/>
</dbReference>
<dbReference type="Pfam" id="PF13419">
    <property type="entry name" value="HAD_2"/>
    <property type="match status" value="1"/>
</dbReference>
<dbReference type="STRING" id="1519643.SAMN06295933_0111"/>
<sequence length="220" mass="23571">MNYSLDFSAVIFDLDGTLLYTLEEIAATGNAALSRLGHATHSVSAYRTFLGGGAKKLAWRILPQDGRNQENYDKLLPVLLEEFELSLNTIARPYDGVLEVLAVLSSAGKKLAVLSNKPEEFSKIAVEKLLPGVNFEAVYGALQNVPLKPEPDRALKLAELMGTTPERTVFVGDSDVDIQTGLNAGMIAVGAGWGFRGADELKEAGAKIVLDAPADLAKLL</sequence>
<dbReference type="InterPro" id="IPR050155">
    <property type="entry name" value="HAD-like_hydrolase_sf"/>
</dbReference>
<reference evidence="6" key="1">
    <citation type="submission" date="2017-04" db="EMBL/GenBank/DDBJ databases">
        <authorList>
            <person name="Varghese N."/>
            <person name="Submissions S."/>
        </authorList>
    </citation>
    <scope>NUCLEOTIDE SEQUENCE [LARGE SCALE GENOMIC DNA]</scope>
    <source>
        <strain evidence="6">K3S</strain>
    </source>
</reference>
<dbReference type="InterPro" id="IPR041492">
    <property type="entry name" value="HAD_2"/>
</dbReference>
<dbReference type="SFLD" id="SFLDG01129">
    <property type="entry name" value="C1.5:_HAD__Beta-PGM__Phosphata"/>
    <property type="match status" value="1"/>
</dbReference>
<dbReference type="PANTHER" id="PTHR43434:SF1">
    <property type="entry name" value="PHOSPHOGLYCOLATE PHOSPHATASE"/>
    <property type="match status" value="1"/>
</dbReference>
<dbReference type="Proteomes" id="UP000192906">
    <property type="component" value="Unassembled WGS sequence"/>
</dbReference>
<evidence type="ECO:0000313" key="6">
    <source>
        <dbReference type="Proteomes" id="UP000192906"/>
    </source>
</evidence>
<dbReference type="SUPFAM" id="SSF56784">
    <property type="entry name" value="HAD-like"/>
    <property type="match status" value="1"/>
</dbReference>
<dbReference type="GO" id="GO:0005829">
    <property type="term" value="C:cytosol"/>
    <property type="evidence" value="ECO:0007669"/>
    <property type="project" value="TreeGrafter"/>
</dbReference>
<evidence type="ECO:0000256" key="2">
    <source>
        <dbReference type="ARBA" id="ARBA00004818"/>
    </source>
</evidence>
<dbReference type="SFLD" id="SFLDG01135">
    <property type="entry name" value="C1.5.6:_HAD__Beta-PGM__Phospha"/>
    <property type="match status" value="1"/>
</dbReference>
<comment type="similarity">
    <text evidence="3">Belongs to the HAD-like hydrolase superfamily. CbbY/CbbZ/Gph/YieH family.</text>
</comment>
<dbReference type="PANTHER" id="PTHR43434">
    <property type="entry name" value="PHOSPHOGLYCOLATE PHOSPHATASE"/>
    <property type="match status" value="1"/>
</dbReference>
<dbReference type="GO" id="GO:0008967">
    <property type="term" value="F:phosphoglycolate phosphatase activity"/>
    <property type="evidence" value="ECO:0007669"/>
    <property type="project" value="UniProtKB-EC"/>
</dbReference>
<dbReference type="InterPro" id="IPR023198">
    <property type="entry name" value="PGP-like_dom2"/>
</dbReference>
<dbReference type="InterPro" id="IPR023214">
    <property type="entry name" value="HAD_sf"/>
</dbReference>
<dbReference type="InterPro" id="IPR006439">
    <property type="entry name" value="HAD-SF_hydro_IA"/>
</dbReference>
<evidence type="ECO:0000256" key="3">
    <source>
        <dbReference type="ARBA" id="ARBA00006171"/>
    </source>
</evidence>
<comment type="catalytic activity">
    <reaction evidence="1">
        <text>2-phosphoglycolate + H2O = glycolate + phosphate</text>
        <dbReference type="Rhea" id="RHEA:14369"/>
        <dbReference type="ChEBI" id="CHEBI:15377"/>
        <dbReference type="ChEBI" id="CHEBI:29805"/>
        <dbReference type="ChEBI" id="CHEBI:43474"/>
        <dbReference type="ChEBI" id="CHEBI:58033"/>
        <dbReference type="EC" id="3.1.3.18"/>
    </reaction>
</comment>
<organism evidence="5 6">
    <name type="scientific">Desulfovibrio gilichinskyi</name>
    <dbReference type="NCBI Taxonomy" id="1519643"/>
    <lineage>
        <taxon>Bacteria</taxon>
        <taxon>Pseudomonadati</taxon>
        <taxon>Thermodesulfobacteriota</taxon>
        <taxon>Desulfovibrionia</taxon>
        <taxon>Desulfovibrionales</taxon>
        <taxon>Desulfovibrionaceae</taxon>
        <taxon>Desulfovibrio</taxon>
    </lineage>
</organism>
<dbReference type="GO" id="GO:0006281">
    <property type="term" value="P:DNA repair"/>
    <property type="evidence" value="ECO:0007669"/>
    <property type="project" value="TreeGrafter"/>
</dbReference>
<dbReference type="AlphaFoldDB" id="A0A1X7C146"/>
<evidence type="ECO:0000313" key="5">
    <source>
        <dbReference type="EMBL" id="SME88087.1"/>
    </source>
</evidence>
<dbReference type="Gene3D" id="3.40.50.1000">
    <property type="entry name" value="HAD superfamily/HAD-like"/>
    <property type="match status" value="1"/>
</dbReference>
<keyword evidence="6" id="KW-1185">Reference proteome</keyword>
<dbReference type="PRINTS" id="PR00413">
    <property type="entry name" value="HADHALOGNASE"/>
</dbReference>
<dbReference type="EMBL" id="FWZU01000001">
    <property type="protein sequence ID" value="SME88087.1"/>
    <property type="molecule type" value="Genomic_DNA"/>
</dbReference>